<name>A0A8S9V593_PHYIN</name>
<proteinExistence type="predicted"/>
<dbReference type="AlphaFoldDB" id="A0A8S9V593"/>
<accession>A0A8S9V593</accession>
<reference evidence="1" key="1">
    <citation type="submission" date="2020-03" db="EMBL/GenBank/DDBJ databases">
        <title>Hybrid Assembly of Korean Phytophthora infestans isolates.</title>
        <authorList>
            <person name="Prokchorchik M."/>
            <person name="Lee Y."/>
            <person name="Seo J."/>
            <person name="Cho J.-H."/>
            <person name="Park Y.-E."/>
            <person name="Jang D.-C."/>
            <person name="Im J.-S."/>
            <person name="Choi J.-G."/>
            <person name="Park H.-J."/>
            <person name="Lee G.-B."/>
            <person name="Lee Y.-G."/>
            <person name="Hong S.-Y."/>
            <person name="Cho K."/>
            <person name="Sohn K.H."/>
        </authorList>
    </citation>
    <scope>NUCLEOTIDE SEQUENCE</scope>
    <source>
        <strain evidence="1">KR_2_A2</strain>
    </source>
</reference>
<sequence length="71" mass="8261">MNIDMCSFLNRNREFIDVTQCPRLRGDEYRTSIPSNVLVPLGDDNNYLIITAEWENVMATCFSENIEIEDD</sequence>
<comment type="caution">
    <text evidence="1">The sequence shown here is derived from an EMBL/GenBank/DDBJ whole genome shotgun (WGS) entry which is preliminary data.</text>
</comment>
<organism evidence="1 2">
    <name type="scientific">Phytophthora infestans</name>
    <name type="common">Potato late blight agent</name>
    <name type="synonym">Botrytis infestans</name>
    <dbReference type="NCBI Taxonomy" id="4787"/>
    <lineage>
        <taxon>Eukaryota</taxon>
        <taxon>Sar</taxon>
        <taxon>Stramenopiles</taxon>
        <taxon>Oomycota</taxon>
        <taxon>Peronosporomycetes</taxon>
        <taxon>Peronosporales</taxon>
        <taxon>Peronosporaceae</taxon>
        <taxon>Phytophthora</taxon>
    </lineage>
</organism>
<dbReference type="Proteomes" id="UP000704712">
    <property type="component" value="Unassembled WGS sequence"/>
</dbReference>
<evidence type="ECO:0000313" key="1">
    <source>
        <dbReference type="EMBL" id="KAF4146562.1"/>
    </source>
</evidence>
<gene>
    <name evidence="1" type="ORF">GN958_ATG04255</name>
</gene>
<evidence type="ECO:0000313" key="2">
    <source>
        <dbReference type="Proteomes" id="UP000704712"/>
    </source>
</evidence>
<protein>
    <submittedName>
        <fullName evidence="1">Uncharacterized protein</fullName>
    </submittedName>
</protein>
<dbReference type="EMBL" id="JAACNO010000594">
    <property type="protein sequence ID" value="KAF4146562.1"/>
    <property type="molecule type" value="Genomic_DNA"/>
</dbReference>